<evidence type="ECO:0000313" key="3">
    <source>
        <dbReference type="EMBL" id="TVZ73936.1"/>
    </source>
</evidence>
<gene>
    <name evidence="3" type="ORF">BCL32_2229</name>
</gene>
<feature type="domain" description="HTH cro/C1-type" evidence="2">
    <location>
        <begin position="11"/>
        <end position="65"/>
    </location>
</feature>
<dbReference type="EMBL" id="VISO01000002">
    <property type="protein sequence ID" value="TVZ73936.1"/>
    <property type="molecule type" value="Genomic_DNA"/>
</dbReference>
<evidence type="ECO:0000256" key="1">
    <source>
        <dbReference type="SAM" id="MobiDB-lite"/>
    </source>
</evidence>
<name>A0A559TH57_9HYPH</name>
<sequence>MDTRTRIAWNLRNLRVSQKVTQENLAVDAQVDRTVISDLERGKHNASIDLMDRLAVALSIDISAFFSEPSPSDGKPEPMRAGRKPKS</sequence>
<comment type="caution">
    <text evidence="3">The sequence shown here is derived from an EMBL/GenBank/DDBJ whole genome shotgun (WGS) entry which is preliminary data.</text>
</comment>
<dbReference type="AlphaFoldDB" id="A0A559TH57"/>
<dbReference type="PROSITE" id="PS50943">
    <property type="entry name" value="HTH_CROC1"/>
    <property type="match status" value="1"/>
</dbReference>
<organism evidence="3 4">
    <name type="scientific">Rhizobium mongolense USDA 1844</name>
    <dbReference type="NCBI Taxonomy" id="1079460"/>
    <lineage>
        <taxon>Bacteria</taxon>
        <taxon>Pseudomonadati</taxon>
        <taxon>Pseudomonadota</taxon>
        <taxon>Alphaproteobacteria</taxon>
        <taxon>Hyphomicrobiales</taxon>
        <taxon>Rhizobiaceae</taxon>
        <taxon>Rhizobium/Agrobacterium group</taxon>
        <taxon>Rhizobium</taxon>
    </lineage>
</organism>
<proteinExistence type="predicted"/>
<evidence type="ECO:0000259" key="2">
    <source>
        <dbReference type="PROSITE" id="PS50943"/>
    </source>
</evidence>
<feature type="region of interest" description="Disordered" evidence="1">
    <location>
        <begin position="67"/>
        <end position="87"/>
    </location>
</feature>
<accession>A0A559TH57</accession>
<reference evidence="3 4" key="1">
    <citation type="submission" date="2019-06" db="EMBL/GenBank/DDBJ databases">
        <title>Pac Bio to generate improved reference genome sequences for organisms with transposon mutant libraries (support for FEBA project).</title>
        <authorList>
            <person name="Blow M."/>
        </authorList>
    </citation>
    <scope>NUCLEOTIDE SEQUENCE [LARGE SCALE GENOMIC DNA]</scope>
    <source>
        <strain evidence="3 4">USDA 1844</strain>
    </source>
</reference>
<dbReference type="RefSeq" id="WP_022712958.1">
    <property type="nucleotide sequence ID" value="NZ_ATTQ01000001.1"/>
</dbReference>
<dbReference type="InterPro" id="IPR010982">
    <property type="entry name" value="Lambda_DNA-bd_dom_sf"/>
</dbReference>
<dbReference type="GO" id="GO:0003677">
    <property type="term" value="F:DNA binding"/>
    <property type="evidence" value="ECO:0007669"/>
    <property type="project" value="UniProtKB-KW"/>
</dbReference>
<dbReference type="Pfam" id="PF01381">
    <property type="entry name" value="HTH_3"/>
    <property type="match status" value="1"/>
</dbReference>
<protein>
    <submittedName>
        <fullName evidence="3">DNA-binding XRE family transcriptional regulator</fullName>
    </submittedName>
</protein>
<dbReference type="CDD" id="cd00093">
    <property type="entry name" value="HTH_XRE"/>
    <property type="match status" value="1"/>
</dbReference>
<keyword evidence="3" id="KW-0238">DNA-binding</keyword>
<dbReference type="InterPro" id="IPR001387">
    <property type="entry name" value="Cro/C1-type_HTH"/>
</dbReference>
<dbReference type="SMART" id="SM00530">
    <property type="entry name" value="HTH_XRE"/>
    <property type="match status" value="1"/>
</dbReference>
<dbReference type="Proteomes" id="UP000319824">
    <property type="component" value="Unassembled WGS sequence"/>
</dbReference>
<dbReference type="Gene3D" id="1.10.260.40">
    <property type="entry name" value="lambda repressor-like DNA-binding domains"/>
    <property type="match status" value="1"/>
</dbReference>
<dbReference type="SUPFAM" id="SSF47413">
    <property type="entry name" value="lambda repressor-like DNA-binding domains"/>
    <property type="match status" value="1"/>
</dbReference>
<evidence type="ECO:0000313" key="4">
    <source>
        <dbReference type="Proteomes" id="UP000319824"/>
    </source>
</evidence>